<protein>
    <submittedName>
        <fullName evidence="1">Uncharacterized protein</fullName>
    </submittedName>
</protein>
<proteinExistence type="predicted"/>
<keyword evidence="2" id="KW-1185">Reference proteome</keyword>
<evidence type="ECO:0000313" key="1">
    <source>
        <dbReference type="EMBL" id="KAI8666162.1"/>
    </source>
</evidence>
<dbReference type="Proteomes" id="UP001065298">
    <property type="component" value="Chromosome 6"/>
</dbReference>
<evidence type="ECO:0000313" key="2">
    <source>
        <dbReference type="Proteomes" id="UP001065298"/>
    </source>
</evidence>
<sequence>MGASNQFHDAVSGQYNNAAPQVSHEGSNAFYFHDQAAAAYERSPPKPCKPFSTVPFPPDPYFVDRPDILNWMDEKCTRPATCIALVGLGGIGKSQIAIRYAHHVRQHSPNTWVFWVHASTRGRFEEAYKSIADRLELPGRNDPNINILRLVCEWLRVEENGRWMMILDSADDANVLFSATSEQLASFLPRSSNGSIIVTSRSLDVAERLVGSRSNLQVVPAMRTEEACQLLHEKLQVGYEAGAAVGLVHALDHVPLAITQAAAYINRRAPRMSISAYLDEFCKSDKKRANLLNRDAGDLRRDESASNSIMTTWQITFEQIRRERPSAADLLSFMSFFNPQGIPESILRTYARDDGEDGEEDLDEDLDEDLEVLRGYSLVAVTAESDIFEMHALVQFCTRVWLSLFGDMQHWEREFLRVMSDRYPSGRYENWTECQRLDPHIAVIVKKEPDDSGDALRWARLLVNAGWYRWMRGRYNEVEQMNRRALEVREKVLGREHPDTLTSVGILASVLRDLGKYEESEQMNRRVLEAREKVLGREHPDTLTSVSNLASVLQNQGKYEEAEQMNRRALEVREEVLGREHPDTLTSVGNLASVLQNQGKYEEAEQMNRRALYSREKMLGREHPDTLVSIRLLASVLQQQGKYEESEQMNRRTLYSREKVLGREHPDTLTSVSNLASVLQNQGKYEEAEQMNRRALEVREEVLGREHPDTLTSVGNLASVLQNQGKYEEAEQMNRRALYSREKVLGREHPDTLTSVSNLASVLQNQGKYEEAEQINRRALYSREKVLGREHPGTLNSMANLASIFWDQGRWEEAEELQMRVMETMKRVLGEEHPDALTNMANLASTYSNQGRWNEAEGLQVRVMETRKRVLGEAHPHTLTSMADMAATWKGLHQRMKAKALLENCFQLRRRVLGPNHPDTRYALLTLHEWNSAKDGFQVPETGYSDIADSETSNSLWSNREGLTDPSSQSHEVFASQDQVTESRPTMTFFNYEKSEAEKKFGKMDDDDFQSIVSISSDIDSLAEPNSAMATFRHAAVTYVVSMLTRNPELLTLYKEATQSMGEAKFVRNHRRLLKEYFLELRADGQTPSQRAAIEFLRFRHNRTQISHGICNLTMPSNNAVQEQVSAMLKQEKDNLIILDRFLGERNSVEPPAPSETVGKLPHRKPGTQHLALEDADNASEGSDDSDDDGGIDDQYRYQFEEGSLLSNLEATADFFTTGRPFRVYQDHLREFLNPTHVSTESSGIPRPDLYALRAPDAGMAKIYRKIWTFLSVIGLREHDIAPGHQRVRWKNRRGKPLYDDYVEHEPGALQALQAYLNSSAYRSRTSSSRGNGHESAISAPSDSSNSSVQASTSQSGDRADQARSPPGHARISRFREDLEMGELSGTSLHLLSCMELRRHAVVLHPELVTHITDDRHLFRTLRNSYHEHRGKLRGYCSLRTIHAIHFMKFAYGGRRYIDVRCHHEICEQGKPCNCLPPAGLVRPNGSEYECSPVPSKFSPPIGARLMMDFFTNPDDIEPDSTLVLRQLPKWTGGNLQTPRAEVVEAWGIYYKEDWDWTKIWWILGIGFFPPSLLFGILWGILKQDIQGAFGVASWWMAGATIVVGIVGTSTWAV</sequence>
<comment type="caution">
    <text evidence="1">The sequence shown here is derived from an EMBL/GenBank/DDBJ whole genome shotgun (WGS) entry which is preliminary data.</text>
</comment>
<accession>A0ACC0QU48</accession>
<dbReference type="EMBL" id="CM046508">
    <property type="protein sequence ID" value="KAI8666162.1"/>
    <property type="molecule type" value="Genomic_DNA"/>
</dbReference>
<organism evidence="1 2">
    <name type="scientific">Fusarium keratoplasticum</name>
    <dbReference type="NCBI Taxonomy" id="1328300"/>
    <lineage>
        <taxon>Eukaryota</taxon>
        <taxon>Fungi</taxon>
        <taxon>Dikarya</taxon>
        <taxon>Ascomycota</taxon>
        <taxon>Pezizomycotina</taxon>
        <taxon>Sordariomycetes</taxon>
        <taxon>Hypocreomycetidae</taxon>
        <taxon>Hypocreales</taxon>
        <taxon>Nectriaceae</taxon>
        <taxon>Fusarium</taxon>
        <taxon>Fusarium solani species complex</taxon>
    </lineage>
</organism>
<reference evidence="1" key="1">
    <citation type="submission" date="2022-06" db="EMBL/GenBank/DDBJ databases">
        <title>Fusarium solani species complex genomes reveal bases of compartmentalisation and animal pathogenesis.</title>
        <authorList>
            <person name="Tsai I.J."/>
        </authorList>
    </citation>
    <scope>NUCLEOTIDE SEQUENCE</scope>
    <source>
        <strain evidence="1">Fu6.1</strain>
    </source>
</reference>
<name>A0ACC0QU48_9HYPO</name>
<gene>
    <name evidence="1" type="ORF">NCS57_00840200</name>
</gene>